<organism evidence="3 4">
    <name type="scientific">Armillaria gallica</name>
    <name type="common">Bulbous honey fungus</name>
    <name type="synonym">Armillaria bulbosa</name>
    <dbReference type="NCBI Taxonomy" id="47427"/>
    <lineage>
        <taxon>Eukaryota</taxon>
        <taxon>Fungi</taxon>
        <taxon>Dikarya</taxon>
        <taxon>Basidiomycota</taxon>
        <taxon>Agaricomycotina</taxon>
        <taxon>Agaricomycetes</taxon>
        <taxon>Agaricomycetidae</taxon>
        <taxon>Agaricales</taxon>
        <taxon>Marasmiineae</taxon>
        <taxon>Physalacriaceae</taxon>
        <taxon>Armillaria</taxon>
    </lineage>
</organism>
<evidence type="ECO:0000256" key="1">
    <source>
        <dbReference type="SAM" id="MobiDB-lite"/>
    </source>
</evidence>
<dbReference type="Proteomes" id="UP000217790">
    <property type="component" value="Unassembled WGS sequence"/>
</dbReference>
<gene>
    <name evidence="3" type="ORF">ARMGADRAFT_1056739</name>
</gene>
<dbReference type="InterPro" id="IPR012340">
    <property type="entry name" value="NA-bd_OB-fold"/>
</dbReference>
<evidence type="ECO:0000259" key="2">
    <source>
        <dbReference type="SMART" id="SM01383"/>
    </source>
</evidence>
<dbReference type="STRING" id="47427.A0A2H3EBX9"/>
<accession>A0A2H3EBX9</accession>
<feature type="region of interest" description="Disordered" evidence="1">
    <location>
        <begin position="39"/>
        <end position="66"/>
    </location>
</feature>
<keyword evidence="4" id="KW-1185">Reference proteome</keyword>
<dbReference type="SMART" id="SM01383">
    <property type="entry name" value="Ribosomal_L2"/>
    <property type="match status" value="1"/>
</dbReference>
<dbReference type="InParanoid" id="A0A2H3EBX9"/>
<protein>
    <recommendedName>
        <fullName evidence="2">Large ribosomal subunit protein uL2 RNA-binding domain-containing protein</fullName>
    </recommendedName>
</protein>
<dbReference type="EMBL" id="KZ293644">
    <property type="protein sequence ID" value="PBL03625.1"/>
    <property type="molecule type" value="Genomic_DNA"/>
</dbReference>
<proteinExistence type="predicted"/>
<name>A0A2H3EBX9_ARMGA</name>
<dbReference type="InterPro" id="IPR022666">
    <property type="entry name" value="Ribosomal_uL2_RNA-bd_dom"/>
</dbReference>
<dbReference type="AlphaFoldDB" id="A0A2H3EBX9"/>
<dbReference type="Gene3D" id="2.40.50.140">
    <property type="entry name" value="Nucleic acid-binding proteins"/>
    <property type="match status" value="1"/>
</dbReference>
<dbReference type="GO" id="GO:0005840">
    <property type="term" value="C:ribosome"/>
    <property type="evidence" value="ECO:0007669"/>
    <property type="project" value="InterPro"/>
</dbReference>
<dbReference type="GO" id="GO:0003735">
    <property type="term" value="F:structural constituent of ribosome"/>
    <property type="evidence" value="ECO:0007669"/>
    <property type="project" value="InterPro"/>
</dbReference>
<reference evidence="4" key="1">
    <citation type="journal article" date="2017" name="Nat. Ecol. Evol.">
        <title>Genome expansion and lineage-specific genetic innovations in the forest pathogenic fungi Armillaria.</title>
        <authorList>
            <person name="Sipos G."/>
            <person name="Prasanna A.N."/>
            <person name="Walter M.C."/>
            <person name="O'Connor E."/>
            <person name="Balint B."/>
            <person name="Krizsan K."/>
            <person name="Kiss B."/>
            <person name="Hess J."/>
            <person name="Varga T."/>
            <person name="Slot J."/>
            <person name="Riley R."/>
            <person name="Boka B."/>
            <person name="Rigling D."/>
            <person name="Barry K."/>
            <person name="Lee J."/>
            <person name="Mihaltcheva S."/>
            <person name="LaButti K."/>
            <person name="Lipzen A."/>
            <person name="Waldron R."/>
            <person name="Moloney N.M."/>
            <person name="Sperisen C."/>
            <person name="Kredics L."/>
            <person name="Vagvoelgyi C."/>
            <person name="Patrignani A."/>
            <person name="Fitzpatrick D."/>
            <person name="Nagy I."/>
            <person name="Doyle S."/>
            <person name="Anderson J.B."/>
            <person name="Grigoriev I.V."/>
            <person name="Gueldener U."/>
            <person name="Muensterkoetter M."/>
            <person name="Nagy L.G."/>
        </authorList>
    </citation>
    <scope>NUCLEOTIDE SEQUENCE [LARGE SCALE GENOMIC DNA]</scope>
    <source>
        <strain evidence="4">Ar21-2</strain>
    </source>
</reference>
<evidence type="ECO:0000313" key="3">
    <source>
        <dbReference type="EMBL" id="PBL03625.1"/>
    </source>
</evidence>
<sequence length="375" mass="42078">MNEILPPLSRVLGCQSMFASTRASNGRLLRTLSTATSPPLHGLGVARRTNPLRPVMSPSTTRPIRKTGRITCGRGHKPRIRLLDSRREQLGDDAVLVGYESSRSSHFALLKNRDPTAEGKAKWSYILAKDGLRAGTPCRALPSLYALQAMAHEDSDQCTQVRLQSGEVRKVVQDWCATIRSLFVGTYDGNIKQNVRSSSNGKHGRNVFKAKFVYVAGGMLKFLNLLNGFFRKLPESRFEYALVPVIRRQSLHQRRISTVRSALIFFQSTGLYNESLIAKIQPGAEKMFSSFGQCMSNLKKYHEDHATGKNVFKMLGVEPNQKVDYFNQPCPRCHSSQLLSNSVNRRPRVSNRISHIRIFALILRLGKFAAFPRCG</sequence>
<dbReference type="GO" id="GO:0006412">
    <property type="term" value="P:translation"/>
    <property type="evidence" value="ECO:0007669"/>
    <property type="project" value="InterPro"/>
</dbReference>
<feature type="domain" description="Large ribosomal subunit protein uL2 RNA-binding" evidence="2">
    <location>
        <begin position="65"/>
        <end position="140"/>
    </location>
</feature>
<dbReference type="OrthoDB" id="268576at2759"/>
<evidence type="ECO:0000313" key="4">
    <source>
        <dbReference type="Proteomes" id="UP000217790"/>
    </source>
</evidence>